<keyword evidence="1" id="KW-0175">Coiled coil</keyword>
<accession>A0ABU9HSH4</accession>
<feature type="coiled-coil region" evidence="1">
    <location>
        <begin position="124"/>
        <end position="151"/>
    </location>
</feature>
<evidence type="ECO:0000256" key="1">
    <source>
        <dbReference type="SAM" id="Coils"/>
    </source>
</evidence>
<dbReference type="Proteomes" id="UP001464555">
    <property type="component" value="Unassembled WGS sequence"/>
</dbReference>
<comment type="caution">
    <text evidence="3">The sequence shown here is derived from an EMBL/GenBank/DDBJ whole genome shotgun (WGS) entry which is preliminary data.</text>
</comment>
<evidence type="ECO:0000313" key="4">
    <source>
        <dbReference type="Proteomes" id="UP001464555"/>
    </source>
</evidence>
<dbReference type="RefSeq" id="WP_341695438.1">
    <property type="nucleotide sequence ID" value="NZ_JBBYHR010000001.1"/>
</dbReference>
<evidence type="ECO:0000256" key="2">
    <source>
        <dbReference type="SAM" id="SignalP"/>
    </source>
</evidence>
<evidence type="ECO:0000313" key="3">
    <source>
        <dbReference type="EMBL" id="MEL1243120.1"/>
    </source>
</evidence>
<name>A0ABU9HSH4_9FLAO</name>
<reference evidence="3 4" key="1">
    <citation type="submission" date="2024-04" db="EMBL/GenBank/DDBJ databases">
        <title>Flavobacterium sp. DGU11 16S ribosomal RNA gene Genome sequencing and assembly.</title>
        <authorList>
            <person name="Park S."/>
        </authorList>
    </citation>
    <scope>NUCLEOTIDE SEQUENCE [LARGE SCALE GENOMIC DNA]</scope>
    <source>
        <strain evidence="3 4">DGU11</strain>
    </source>
</reference>
<organism evidence="3 4">
    <name type="scientific">Flavobacterium arundinis</name>
    <dbReference type="NCBI Taxonomy" id="3139143"/>
    <lineage>
        <taxon>Bacteria</taxon>
        <taxon>Pseudomonadati</taxon>
        <taxon>Bacteroidota</taxon>
        <taxon>Flavobacteriia</taxon>
        <taxon>Flavobacteriales</taxon>
        <taxon>Flavobacteriaceae</taxon>
        <taxon>Flavobacterium</taxon>
    </lineage>
</organism>
<feature type="signal peptide" evidence="2">
    <location>
        <begin position="1"/>
        <end position="18"/>
    </location>
</feature>
<gene>
    <name evidence="3" type="ORF">AAEO56_02505</name>
</gene>
<feature type="chain" id="PRO_5046317147" description="DUF3829 domain-containing protein" evidence="2">
    <location>
        <begin position="19"/>
        <end position="340"/>
    </location>
</feature>
<dbReference type="EMBL" id="JBBYHR010000001">
    <property type="protein sequence ID" value="MEL1243120.1"/>
    <property type="molecule type" value="Genomic_DNA"/>
</dbReference>
<proteinExistence type="predicted"/>
<evidence type="ECO:0008006" key="5">
    <source>
        <dbReference type="Google" id="ProtNLM"/>
    </source>
</evidence>
<protein>
    <recommendedName>
        <fullName evidence="5">DUF3829 domain-containing protein</fullName>
    </recommendedName>
</protein>
<keyword evidence="4" id="KW-1185">Reference proteome</keyword>
<sequence length="340" mass="38360">MKQTLLGILFIVSLTCAAQDFKTPIDYLNFISKESKPISANTWKYTKAVAHSKSARKIDATRKALIKSLQAASKKIGATNGYKGDVEYRDQILAYFSISEKYINDEYDKIINMQEVAEQSYDFMEAYITTRDLVNQKINEEEEKLNANEEAFAKKYNITLSADESEMGKKMAISNEVFKNQSDMYLIFFKAYITDANLMKAVEAKDIGAMQQNASALEAFVTEGFEKLKEAKPYKNDPMLVNATKKALEFYKKEALEFAPAVADFMMLNQKAEDSKKAMDSKGKPTPAEIDAYNKTVGELNKAVGNFNKLNTKYFNDRNNAITAWNTASDGFVSKHVPKD</sequence>
<keyword evidence="2" id="KW-0732">Signal</keyword>